<keyword evidence="1" id="KW-0812">Transmembrane</keyword>
<evidence type="ECO:0000256" key="1">
    <source>
        <dbReference type="SAM" id="Phobius"/>
    </source>
</evidence>
<organism evidence="2 3">
    <name type="scientific">Streptomyces bingchenggensis (strain BCW-1)</name>
    <dbReference type="NCBI Taxonomy" id="749414"/>
    <lineage>
        <taxon>Bacteria</taxon>
        <taxon>Bacillati</taxon>
        <taxon>Actinomycetota</taxon>
        <taxon>Actinomycetes</taxon>
        <taxon>Kitasatosporales</taxon>
        <taxon>Streptomycetaceae</taxon>
        <taxon>Streptomyces</taxon>
    </lineage>
</organism>
<dbReference type="PATRIC" id="fig|749414.3.peg.6817"/>
<dbReference type="RefSeq" id="WP_014179192.1">
    <property type="nucleotide sequence ID" value="NC_016582.1"/>
</dbReference>
<keyword evidence="1" id="KW-1133">Transmembrane helix</keyword>
<dbReference type="KEGG" id="sbh:SBI_06622"/>
<name>D7BW13_STRBB</name>
<gene>
    <name evidence="2" type="ordered locus">SBI_06622</name>
</gene>
<dbReference type="STRING" id="749414.SBI_06622"/>
<evidence type="ECO:0000313" key="3">
    <source>
        <dbReference type="Proteomes" id="UP000000377"/>
    </source>
</evidence>
<dbReference type="EMBL" id="CP002047">
    <property type="protein sequence ID" value="ADI09742.1"/>
    <property type="molecule type" value="Genomic_DNA"/>
</dbReference>
<dbReference type="HOGENOM" id="CLU_2720470_0_0_11"/>
<evidence type="ECO:0000313" key="2">
    <source>
        <dbReference type="EMBL" id="ADI09742.1"/>
    </source>
</evidence>
<reference evidence="2 3" key="1">
    <citation type="journal article" date="2010" name="J. Bacteriol.">
        <title>Genome sequence of the milbemycin-producing bacterium Streptomyces bingchenggensis.</title>
        <authorList>
            <person name="Wang X.J."/>
            <person name="Yan Y.J."/>
            <person name="Zhang B."/>
            <person name="An J."/>
            <person name="Wang J.J."/>
            <person name="Tian J."/>
            <person name="Jiang L."/>
            <person name="Chen Y.H."/>
            <person name="Huang S.X."/>
            <person name="Yin M."/>
            <person name="Zhang J."/>
            <person name="Gao A.L."/>
            <person name="Liu C.X."/>
            <person name="Zhu Z.X."/>
            <person name="Xiang W.S."/>
        </authorList>
    </citation>
    <scope>NUCLEOTIDE SEQUENCE [LARGE SCALE GENOMIC DNA]</scope>
    <source>
        <strain evidence="2 3">BCW-1</strain>
    </source>
</reference>
<protein>
    <submittedName>
        <fullName evidence="2">Uncharacterized protein</fullName>
    </submittedName>
</protein>
<proteinExistence type="predicted"/>
<dbReference type="Proteomes" id="UP000000377">
    <property type="component" value="Chromosome"/>
</dbReference>
<feature type="transmembrane region" description="Helical" evidence="1">
    <location>
        <begin position="12"/>
        <end position="31"/>
    </location>
</feature>
<feature type="transmembrane region" description="Helical" evidence="1">
    <location>
        <begin position="37"/>
        <end position="64"/>
    </location>
</feature>
<accession>D7BW13</accession>
<dbReference type="AlphaFoldDB" id="D7BW13"/>
<keyword evidence="3" id="KW-1185">Reference proteome</keyword>
<sequence>MNGTTTRTGAGARFLNYVLLGCLLLILALQAPGVTLGVLAALGALLVWTAAQPVVWAFLLGLAAHRLRRWHP</sequence>
<keyword evidence="1" id="KW-0472">Membrane</keyword>